<keyword evidence="2" id="KW-1185">Reference proteome</keyword>
<dbReference type="EMBL" id="JASNRB020000037">
    <property type="protein sequence ID" value="MFJ1472197.1"/>
    <property type="molecule type" value="Genomic_DNA"/>
</dbReference>
<evidence type="ECO:0000313" key="1">
    <source>
        <dbReference type="EMBL" id="MFJ1472197.1"/>
    </source>
</evidence>
<accession>A0ACC7MJW0</accession>
<proteinExistence type="predicted"/>
<sequence>MAKKKSDSTITDRAKTHLERLFDGGGKRLVVDLDAQSVVRLRDLIERQYGATQKDVVSRAIAEAHSRSSEAAERDGGF</sequence>
<comment type="caution">
    <text evidence="1">The sequence shown here is derived from an EMBL/GenBank/DDBJ whole genome shotgun (WGS) entry which is preliminary data.</text>
</comment>
<evidence type="ECO:0000313" key="2">
    <source>
        <dbReference type="Proteomes" id="UP001168096"/>
    </source>
</evidence>
<gene>
    <name evidence="1" type="ORF">QPK29_031165</name>
</gene>
<dbReference type="Proteomes" id="UP001168096">
    <property type="component" value="Unassembled WGS sequence"/>
</dbReference>
<organism evidence="1 2">
    <name type="scientific">Massilia orientalis</name>
    <dbReference type="NCBI Taxonomy" id="3050128"/>
    <lineage>
        <taxon>Bacteria</taxon>
        <taxon>Pseudomonadati</taxon>
        <taxon>Pseudomonadota</taxon>
        <taxon>Betaproteobacteria</taxon>
        <taxon>Burkholderiales</taxon>
        <taxon>Oxalobacteraceae</taxon>
        <taxon>Telluria group</taxon>
        <taxon>Massilia</taxon>
    </lineage>
</organism>
<reference evidence="1" key="1">
    <citation type="submission" date="2024-11" db="EMBL/GenBank/DDBJ databases">
        <title>Description of Massilia orientalis sp. nov., isolated from rhizosphere soil of Ageratina adenophora.</title>
        <authorList>
            <person name="Wang Y."/>
        </authorList>
    </citation>
    <scope>NUCLEOTIDE SEQUENCE</scope>
    <source>
        <strain evidence="1">YIM B02787</strain>
    </source>
</reference>
<name>A0ACC7MJW0_9BURK</name>
<protein>
    <submittedName>
        <fullName evidence="1">Uncharacterized protein</fullName>
    </submittedName>
</protein>